<feature type="transmembrane region" description="Helical" evidence="8">
    <location>
        <begin position="370"/>
        <end position="390"/>
    </location>
</feature>
<feature type="transmembrane region" description="Helical" evidence="8">
    <location>
        <begin position="402"/>
        <end position="420"/>
    </location>
</feature>
<dbReference type="AlphaFoldDB" id="A0A0G0T6Z9"/>
<comment type="subcellular location">
    <subcellularLocation>
        <location evidence="1">Cell membrane</location>
        <topology evidence="1">Multi-pass membrane protein</topology>
    </subcellularLocation>
</comment>
<feature type="transmembrane region" description="Helical" evidence="8">
    <location>
        <begin position="123"/>
        <end position="142"/>
    </location>
</feature>
<evidence type="ECO:0000313" key="10">
    <source>
        <dbReference type="EMBL" id="KKR72768.1"/>
    </source>
</evidence>
<dbReference type="GO" id="GO:0009103">
    <property type="term" value="P:lipopolysaccharide biosynthetic process"/>
    <property type="evidence" value="ECO:0007669"/>
    <property type="project" value="UniProtKB-ARBA"/>
</dbReference>
<keyword evidence="5 8" id="KW-0812">Transmembrane</keyword>
<accession>A0A0G0T6Z9</accession>
<gene>
    <name evidence="10" type="ORF">UU14_C0002G0021</name>
</gene>
<feature type="transmembrane region" description="Helical" evidence="8">
    <location>
        <begin position="9"/>
        <end position="26"/>
    </location>
</feature>
<feature type="transmembrane region" description="Helical" evidence="8">
    <location>
        <begin position="219"/>
        <end position="238"/>
    </location>
</feature>
<organism evidence="10 11">
    <name type="scientific">Candidatus Roizmanbacteria bacterium GW2011_GWB1_40_7</name>
    <dbReference type="NCBI Taxonomy" id="1618482"/>
    <lineage>
        <taxon>Bacteria</taxon>
        <taxon>Candidatus Roizmaniibacteriota</taxon>
    </lineage>
</organism>
<feature type="domain" description="Glycosyltransferase RgtA/B/C/D-like" evidence="9">
    <location>
        <begin position="72"/>
        <end position="233"/>
    </location>
</feature>
<comment type="caution">
    <text evidence="10">The sequence shown here is derived from an EMBL/GenBank/DDBJ whole genome shotgun (WGS) entry which is preliminary data.</text>
</comment>
<reference evidence="10 11" key="1">
    <citation type="journal article" date="2015" name="Nature">
        <title>rRNA introns, odd ribosomes, and small enigmatic genomes across a large radiation of phyla.</title>
        <authorList>
            <person name="Brown C.T."/>
            <person name="Hug L.A."/>
            <person name="Thomas B.C."/>
            <person name="Sharon I."/>
            <person name="Castelle C.J."/>
            <person name="Singh A."/>
            <person name="Wilkins M.J."/>
            <person name="Williams K.H."/>
            <person name="Banfield J.F."/>
        </authorList>
    </citation>
    <scope>NUCLEOTIDE SEQUENCE [LARGE SCALE GENOMIC DNA]</scope>
</reference>
<sequence length="551" mass="63369">MKIYLRKHTNIILICIVLIGFVLRFYRLGENPPGLNWDEASLGYNAYAILKTGADEYGTQTPLSIRSFDDYKPPLYVYLTVPSVALFGLNAFSVRFVSALLGSLAVVVMYFLTKEITNYELRVTSYLPLLTAGLLAISPWHLQFSRAAYEGNMGLFFFMLGTYLFLYTLRTGRRYILSGIVFSLTLYSYHSFRLITPIFLVTVSLIFFRKILKEKKKYAAMIIIVCSAIIPVFISFFSNAGTGSRLSMVTIFTGHDVLAPSIDRMQYDQEQGYPFSETFHNRRIVYLLAASKAYLDHFDPRYLFIFGDGGKQHHAVDFGMLYLIDVVFLVVGSVFATSKITRRGLVLFAMLLIAPIASAITTGTPHPVRAIAMAPAFHILTAIGIMVVVYQIMLLKNKRWSRILISLIILLYAGNMTYYFHQYYVHTPIVYGDFWQAGHKELFTKLKSIEDNYDSIIVTYHYDQPYIFYLFYNRIDPYWYQKQWDVMGTGEIDRMYRKIGKYEFRPIDWNQDKQISNTLIVGAPSEIPKDIPYYGKILFPNGETAFILVKT</sequence>
<dbReference type="InterPro" id="IPR050297">
    <property type="entry name" value="LipidA_mod_glycosyltrf_83"/>
</dbReference>
<proteinExistence type="predicted"/>
<evidence type="ECO:0000256" key="3">
    <source>
        <dbReference type="ARBA" id="ARBA00022676"/>
    </source>
</evidence>
<dbReference type="GO" id="GO:0010041">
    <property type="term" value="P:response to iron(III) ion"/>
    <property type="evidence" value="ECO:0007669"/>
    <property type="project" value="TreeGrafter"/>
</dbReference>
<evidence type="ECO:0000256" key="1">
    <source>
        <dbReference type="ARBA" id="ARBA00004651"/>
    </source>
</evidence>
<feature type="transmembrane region" description="Helical" evidence="8">
    <location>
        <begin position="320"/>
        <end position="338"/>
    </location>
</feature>
<evidence type="ECO:0000259" key="9">
    <source>
        <dbReference type="Pfam" id="PF13231"/>
    </source>
</evidence>
<feature type="transmembrane region" description="Helical" evidence="8">
    <location>
        <begin position="84"/>
        <end position="111"/>
    </location>
</feature>
<dbReference type="GO" id="GO:0016763">
    <property type="term" value="F:pentosyltransferase activity"/>
    <property type="evidence" value="ECO:0007669"/>
    <property type="project" value="TreeGrafter"/>
</dbReference>
<dbReference type="PANTHER" id="PTHR33908:SF3">
    <property type="entry name" value="UNDECAPRENYL PHOSPHATE-ALPHA-4-AMINO-4-DEOXY-L-ARABINOSE ARABINOSYL TRANSFERASE"/>
    <property type="match status" value="1"/>
</dbReference>
<feature type="transmembrane region" description="Helical" evidence="8">
    <location>
        <begin position="195"/>
        <end position="212"/>
    </location>
</feature>
<dbReference type="Pfam" id="PF13231">
    <property type="entry name" value="PMT_2"/>
    <property type="match status" value="1"/>
</dbReference>
<name>A0A0G0T6Z9_9BACT</name>
<feature type="transmembrane region" description="Helical" evidence="8">
    <location>
        <begin position="345"/>
        <end position="364"/>
    </location>
</feature>
<dbReference type="Proteomes" id="UP000034664">
    <property type="component" value="Unassembled WGS sequence"/>
</dbReference>
<evidence type="ECO:0000256" key="5">
    <source>
        <dbReference type="ARBA" id="ARBA00022692"/>
    </source>
</evidence>
<dbReference type="InterPro" id="IPR038731">
    <property type="entry name" value="RgtA/B/C-like"/>
</dbReference>
<keyword evidence="4" id="KW-0808">Transferase</keyword>
<evidence type="ECO:0000256" key="8">
    <source>
        <dbReference type="SAM" id="Phobius"/>
    </source>
</evidence>
<keyword evidence="7 8" id="KW-0472">Membrane</keyword>
<dbReference type="EMBL" id="LBZM01000002">
    <property type="protein sequence ID" value="KKR72768.1"/>
    <property type="molecule type" value="Genomic_DNA"/>
</dbReference>
<evidence type="ECO:0000256" key="4">
    <source>
        <dbReference type="ARBA" id="ARBA00022679"/>
    </source>
</evidence>
<evidence type="ECO:0000313" key="11">
    <source>
        <dbReference type="Proteomes" id="UP000034664"/>
    </source>
</evidence>
<dbReference type="GO" id="GO:0005886">
    <property type="term" value="C:plasma membrane"/>
    <property type="evidence" value="ECO:0007669"/>
    <property type="project" value="UniProtKB-SubCell"/>
</dbReference>
<keyword evidence="3" id="KW-0328">Glycosyltransferase</keyword>
<keyword evidence="6 8" id="KW-1133">Transmembrane helix</keyword>
<protein>
    <recommendedName>
        <fullName evidence="9">Glycosyltransferase RgtA/B/C/D-like domain-containing protein</fullName>
    </recommendedName>
</protein>
<dbReference type="PANTHER" id="PTHR33908">
    <property type="entry name" value="MANNOSYLTRANSFERASE YKCB-RELATED"/>
    <property type="match status" value="1"/>
</dbReference>
<evidence type="ECO:0000256" key="6">
    <source>
        <dbReference type="ARBA" id="ARBA00022989"/>
    </source>
</evidence>
<evidence type="ECO:0000256" key="7">
    <source>
        <dbReference type="ARBA" id="ARBA00023136"/>
    </source>
</evidence>
<keyword evidence="2" id="KW-1003">Cell membrane</keyword>
<feature type="transmembrane region" description="Helical" evidence="8">
    <location>
        <begin position="148"/>
        <end position="167"/>
    </location>
</feature>
<evidence type="ECO:0000256" key="2">
    <source>
        <dbReference type="ARBA" id="ARBA00022475"/>
    </source>
</evidence>